<comment type="similarity">
    <text evidence="1">Belongs to the DprA/Smf family.</text>
</comment>
<gene>
    <name evidence="3" type="ORF">AKJ08_1607</name>
</gene>
<dbReference type="PANTHER" id="PTHR43022:SF1">
    <property type="entry name" value="PROTEIN SMF"/>
    <property type="match status" value="1"/>
</dbReference>
<evidence type="ECO:0000256" key="1">
    <source>
        <dbReference type="ARBA" id="ARBA00006525"/>
    </source>
</evidence>
<name>A0A0K1PCI3_9BACT</name>
<dbReference type="PANTHER" id="PTHR43022">
    <property type="entry name" value="PROTEIN SMF"/>
    <property type="match status" value="1"/>
</dbReference>
<dbReference type="InterPro" id="IPR057666">
    <property type="entry name" value="DrpA_SLOG"/>
</dbReference>
<dbReference type="AlphaFoldDB" id="A0A0K1PCI3"/>
<evidence type="ECO:0000259" key="2">
    <source>
        <dbReference type="Pfam" id="PF02481"/>
    </source>
</evidence>
<dbReference type="OrthoDB" id="9785707at2"/>
<dbReference type="InterPro" id="IPR003488">
    <property type="entry name" value="DprA"/>
</dbReference>
<sequence>MPTRTTGAQMDTNHDPAGVDAAVEKGLRAALWLVRGISGRAIAAAAASFGSLEAACAAPREALAAAMGLGPGGTKQLLAAPDDLLSWARSHVSQVAARGGRLLLRGDDSYPDLGTLADPPEAIWLRGAMALASDGCLDAVAIVGARRADLGAARLALGFGASVAAAGFAVVSGGALGVDAAAHQGALDAGGRTVAILGSGVLRPLPASNRRLFSRMLASGGGLVSELPPLEPARAEHFPRRNRLIAAVARAVVVVRAAAGSGSLYTARAMRALGRPVYVVPAPELGPASAGGEALLADGAIAVRTPAELVDALTGRQTEAERTLDPLEGRILAAMDPLPAGVAEVAGMLGMSASEVSRIVAGACARGLARPAGPGRFVAVRS</sequence>
<dbReference type="STRING" id="1391653.AKJ08_1607"/>
<dbReference type="Proteomes" id="UP000055590">
    <property type="component" value="Chromosome"/>
</dbReference>
<dbReference type="PATRIC" id="fig|1391653.3.peg.1689"/>
<dbReference type="GO" id="GO:0009294">
    <property type="term" value="P:DNA-mediated transformation"/>
    <property type="evidence" value="ECO:0007669"/>
    <property type="project" value="InterPro"/>
</dbReference>
<dbReference type="KEGG" id="vin:AKJ08_1607"/>
<evidence type="ECO:0000313" key="4">
    <source>
        <dbReference type="Proteomes" id="UP000055590"/>
    </source>
</evidence>
<protein>
    <submittedName>
        <fullName evidence="3">Rossmann fold nucleotide-binding protein Smf</fullName>
    </submittedName>
</protein>
<dbReference type="Pfam" id="PF02481">
    <property type="entry name" value="DNA_processg_A"/>
    <property type="match status" value="1"/>
</dbReference>
<dbReference type="SUPFAM" id="SSF102405">
    <property type="entry name" value="MCP/YpsA-like"/>
    <property type="match status" value="1"/>
</dbReference>
<dbReference type="RefSeq" id="WP_157370563.1">
    <property type="nucleotide sequence ID" value="NZ_CP012332.1"/>
</dbReference>
<reference evidence="3 4" key="1">
    <citation type="submission" date="2015-08" db="EMBL/GenBank/DDBJ databases">
        <authorList>
            <person name="Babu N.S."/>
            <person name="Beckwith C.J."/>
            <person name="Beseler K.G."/>
            <person name="Brison A."/>
            <person name="Carone J.V."/>
            <person name="Caskin T.P."/>
            <person name="Diamond M."/>
            <person name="Durham M.E."/>
            <person name="Foxe J.M."/>
            <person name="Go M."/>
            <person name="Henderson B.A."/>
            <person name="Jones I.B."/>
            <person name="McGettigan J.A."/>
            <person name="Micheletti S.J."/>
            <person name="Nasrallah M.E."/>
            <person name="Ortiz D."/>
            <person name="Piller C.R."/>
            <person name="Privatt S.R."/>
            <person name="Schneider S.L."/>
            <person name="Sharp S."/>
            <person name="Smith T.C."/>
            <person name="Stanton J.D."/>
            <person name="Ullery H.E."/>
            <person name="Wilson R.J."/>
            <person name="Serrano M.G."/>
            <person name="Buck G."/>
            <person name="Lee V."/>
            <person name="Wang Y."/>
            <person name="Carvalho R."/>
            <person name="Voegtly L."/>
            <person name="Shi R."/>
            <person name="Duckworth R."/>
            <person name="Johnson A."/>
            <person name="Loviza R."/>
            <person name="Walstead R."/>
            <person name="Shah Z."/>
            <person name="Kiflezghi M."/>
            <person name="Wade K."/>
            <person name="Ball S.L."/>
            <person name="Bradley K.W."/>
            <person name="Asai D.J."/>
            <person name="Bowman C.A."/>
            <person name="Russell D.A."/>
            <person name="Pope W.H."/>
            <person name="Jacobs-Sera D."/>
            <person name="Hendrix R.W."/>
            <person name="Hatfull G.F."/>
        </authorList>
    </citation>
    <scope>NUCLEOTIDE SEQUENCE [LARGE SCALE GENOMIC DNA]</scope>
    <source>
        <strain evidence="3 4">DSM 27710</strain>
    </source>
</reference>
<dbReference type="EMBL" id="CP012332">
    <property type="protein sequence ID" value="AKU91220.1"/>
    <property type="molecule type" value="Genomic_DNA"/>
</dbReference>
<proteinExistence type="inferred from homology"/>
<dbReference type="Gene3D" id="3.40.50.450">
    <property type="match status" value="1"/>
</dbReference>
<accession>A0A0K1PCI3</accession>
<keyword evidence="4" id="KW-1185">Reference proteome</keyword>
<organism evidence="3 4">
    <name type="scientific">Vulgatibacter incomptus</name>
    <dbReference type="NCBI Taxonomy" id="1391653"/>
    <lineage>
        <taxon>Bacteria</taxon>
        <taxon>Pseudomonadati</taxon>
        <taxon>Myxococcota</taxon>
        <taxon>Myxococcia</taxon>
        <taxon>Myxococcales</taxon>
        <taxon>Cystobacterineae</taxon>
        <taxon>Vulgatibacteraceae</taxon>
        <taxon>Vulgatibacter</taxon>
    </lineage>
</organism>
<feature type="domain" description="Smf/DprA SLOG" evidence="2">
    <location>
        <begin position="102"/>
        <end position="313"/>
    </location>
</feature>
<evidence type="ECO:0000313" key="3">
    <source>
        <dbReference type="EMBL" id="AKU91220.1"/>
    </source>
</evidence>